<feature type="transmembrane region" description="Helical" evidence="1">
    <location>
        <begin position="42"/>
        <end position="63"/>
    </location>
</feature>
<dbReference type="PATRIC" id="fig|1641875.4.peg.2852"/>
<dbReference type="OrthoDB" id="6119856at2"/>
<feature type="transmembrane region" description="Helical" evidence="1">
    <location>
        <begin position="89"/>
        <end position="107"/>
    </location>
</feature>
<keyword evidence="1" id="KW-0812">Transmembrane</keyword>
<dbReference type="Proteomes" id="UP000051295">
    <property type="component" value="Unassembled WGS sequence"/>
</dbReference>
<name>A0A0T5NY11_9RHOB</name>
<proteinExistence type="predicted"/>
<accession>A0A0T5NY11</accession>
<dbReference type="EMBL" id="LAXJ01000003">
    <property type="protein sequence ID" value="KRS13781.1"/>
    <property type="molecule type" value="Genomic_DNA"/>
</dbReference>
<comment type="caution">
    <text evidence="2">The sequence shown here is derived from an EMBL/GenBank/DDBJ whole genome shotgun (WGS) entry which is preliminary data.</text>
</comment>
<evidence type="ECO:0000256" key="1">
    <source>
        <dbReference type="SAM" id="Phobius"/>
    </source>
</evidence>
<reference evidence="2 3" key="1">
    <citation type="submission" date="2015-04" db="EMBL/GenBank/DDBJ databases">
        <title>The draft genome sequence of Roseovarius sp.R12b.</title>
        <authorList>
            <person name="Li G."/>
            <person name="Lai Q."/>
            <person name="Shao Z."/>
            <person name="Yan P."/>
        </authorList>
    </citation>
    <scope>NUCLEOTIDE SEQUENCE [LARGE SCALE GENOMIC DNA]</scope>
    <source>
        <strain evidence="2 3">R12B</strain>
    </source>
</reference>
<keyword evidence="1" id="KW-1133">Transmembrane helix</keyword>
<keyword evidence="1" id="KW-0472">Membrane</keyword>
<feature type="transmembrane region" description="Helical" evidence="1">
    <location>
        <begin position="6"/>
        <end position="30"/>
    </location>
</feature>
<evidence type="ECO:0000313" key="3">
    <source>
        <dbReference type="Proteomes" id="UP000051295"/>
    </source>
</evidence>
<evidence type="ECO:0000313" key="2">
    <source>
        <dbReference type="EMBL" id="KRS13781.1"/>
    </source>
</evidence>
<dbReference type="Pfam" id="PF05437">
    <property type="entry name" value="AzlD"/>
    <property type="match status" value="1"/>
</dbReference>
<protein>
    <submittedName>
        <fullName evidence="2">Membrane protein</fullName>
    </submittedName>
</protein>
<gene>
    <name evidence="2" type="ORF">XM53_04205</name>
</gene>
<dbReference type="AlphaFoldDB" id="A0A0T5NY11"/>
<dbReference type="STRING" id="1641875.XM53_04205"/>
<sequence length="108" mass="11549">MMDSATVWTVIILLGLGSYALRFFFIGIVGDRPLPPWLLRHLRYTAVAILPGLVAPLVLWPAATEGEMDPARLTAAAVTVVVGGWTRNIIAAILSGGAALYLMLYLVG</sequence>
<keyword evidence="3" id="KW-1185">Reference proteome</keyword>
<organism evidence="2 3">
    <name type="scientific">Roseovarius atlanticus</name>
    <dbReference type="NCBI Taxonomy" id="1641875"/>
    <lineage>
        <taxon>Bacteria</taxon>
        <taxon>Pseudomonadati</taxon>
        <taxon>Pseudomonadota</taxon>
        <taxon>Alphaproteobacteria</taxon>
        <taxon>Rhodobacterales</taxon>
        <taxon>Roseobacteraceae</taxon>
        <taxon>Roseovarius</taxon>
    </lineage>
</organism>
<dbReference type="InterPro" id="IPR008407">
    <property type="entry name" value="Brnchd-chn_aa_trnsp_AzlD"/>
</dbReference>